<organism evidence="2 3">
    <name type="scientific">Christiangramia sediminicola</name>
    <dbReference type="NCBI Taxonomy" id="3073267"/>
    <lineage>
        <taxon>Bacteria</taxon>
        <taxon>Pseudomonadati</taxon>
        <taxon>Bacteroidota</taxon>
        <taxon>Flavobacteriia</taxon>
        <taxon>Flavobacteriales</taxon>
        <taxon>Flavobacteriaceae</taxon>
        <taxon>Christiangramia</taxon>
    </lineage>
</organism>
<name>A0ABU1EQ33_9FLAO</name>
<proteinExistence type="predicted"/>
<sequence>MKNTIKNLMMALLFMVVINGKAADGVDLKVNDQQSLVVEVKKVETGSVLSLINSNGEVLYKDRFLNEKNFSKVIDFKTLPDGKYLLIMDKEFIKSTSVIIKKDDLVNIIHESYSTIFKPCLKIKKDQVSFYLVNPSEKYIEVEIFDKQGETVGNLKSRDSVVKKTFDFSRVNPGDYTFKIYTKAEKFTETITII</sequence>
<gene>
    <name evidence="2" type="ORF">RE431_05750</name>
</gene>
<dbReference type="Proteomes" id="UP001257234">
    <property type="component" value="Unassembled WGS sequence"/>
</dbReference>
<keyword evidence="3" id="KW-1185">Reference proteome</keyword>
<reference evidence="3" key="1">
    <citation type="submission" date="2023-07" db="EMBL/GenBank/DDBJ databases">
        <title>Christiangramia sp. SM2212., a novel bacterium of the family Flavobacteriaceae isolated from the sea sediment.</title>
        <authorList>
            <person name="Wang J."/>
            <person name="Zhang X."/>
        </authorList>
    </citation>
    <scope>NUCLEOTIDE SEQUENCE [LARGE SCALE GENOMIC DNA]</scope>
    <source>
        <strain evidence="3">SM2212</strain>
    </source>
</reference>
<evidence type="ECO:0000313" key="3">
    <source>
        <dbReference type="Proteomes" id="UP001257234"/>
    </source>
</evidence>
<dbReference type="EMBL" id="JAVJIU010000002">
    <property type="protein sequence ID" value="MDR5590132.1"/>
    <property type="molecule type" value="Genomic_DNA"/>
</dbReference>
<evidence type="ECO:0008006" key="4">
    <source>
        <dbReference type="Google" id="ProtNLM"/>
    </source>
</evidence>
<evidence type="ECO:0000313" key="2">
    <source>
        <dbReference type="EMBL" id="MDR5590132.1"/>
    </source>
</evidence>
<feature type="chain" id="PRO_5046431939" description="Secretion system C-terminal sorting domain-containing protein" evidence="1">
    <location>
        <begin position="23"/>
        <end position="194"/>
    </location>
</feature>
<protein>
    <recommendedName>
        <fullName evidence="4">Secretion system C-terminal sorting domain-containing protein</fullName>
    </recommendedName>
</protein>
<accession>A0ABU1EQ33</accession>
<comment type="caution">
    <text evidence="2">The sequence shown here is derived from an EMBL/GenBank/DDBJ whole genome shotgun (WGS) entry which is preliminary data.</text>
</comment>
<keyword evidence="1" id="KW-0732">Signal</keyword>
<feature type="signal peptide" evidence="1">
    <location>
        <begin position="1"/>
        <end position="22"/>
    </location>
</feature>
<evidence type="ECO:0000256" key="1">
    <source>
        <dbReference type="SAM" id="SignalP"/>
    </source>
</evidence>
<dbReference type="RefSeq" id="WP_309561012.1">
    <property type="nucleotide sequence ID" value="NZ_JAVJIU010000002.1"/>
</dbReference>